<dbReference type="PIRSF" id="PIRSF039004">
    <property type="entry name" value="ADE_EF_0837"/>
    <property type="match status" value="1"/>
</dbReference>
<feature type="binding site" evidence="1">
    <location>
        <position position="244"/>
    </location>
    <ligand>
        <name>Zn(2+)</name>
        <dbReference type="ChEBI" id="CHEBI:29105"/>
        <label>2</label>
    </ligand>
</feature>
<proteinExistence type="predicted"/>
<feature type="binding site" evidence="1">
    <location>
        <position position="306"/>
    </location>
    <ligand>
        <name>Zn(2+)</name>
        <dbReference type="ChEBI" id="CHEBI:29105"/>
        <label>1</label>
    </ligand>
</feature>
<dbReference type="Gene3D" id="2.30.40.10">
    <property type="entry name" value="Urease, subunit C, domain 1"/>
    <property type="match status" value="1"/>
</dbReference>
<dbReference type="AlphaFoldDB" id="A0A4S8RIE8"/>
<keyword evidence="5" id="KW-0378">Hydrolase</keyword>
<feature type="modified residue" description="N6-carboxylysine" evidence="2">
    <location>
        <position position="189"/>
    </location>
</feature>
<evidence type="ECO:0000256" key="3">
    <source>
        <dbReference type="SAM" id="SignalP"/>
    </source>
</evidence>
<dbReference type="OrthoDB" id="9775607at2"/>
<dbReference type="NCBIfam" id="NF006689">
    <property type="entry name" value="PRK09237.1"/>
    <property type="match status" value="1"/>
</dbReference>
<dbReference type="SUPFAM" id="SSF51556">
    <property type="entry name" value="Metallo-dependent hydrolases"/>
    <property type="match status" value="1"/>
</dbReference>
<feature type="binding site" evidence="1">
    <location>
        <position position="89"/>
    </location>
    <ligand>
        <name>Zn(2+)</name>
        <dbReference type="ChEBI" id="CHEBI:29105"/>
        <label>1</label>
    </ligand>
</feature>
<evidence type="ECO:0000313" key="5">
    <source>
        <dbReference type="EMBL" id="THV58177.1"/>
    </source>
</evidence>
<keyword evidence="6" id="KW-1185">Reference proteome</keyword>
<feature type="binding site" description="via carbamate group" evidence="1">
    <location>
        <position position="189"/>
    </location>
    <ligand>
        <name>Zn(2+)</name>
        <dbReference type="ChEBI" id="CHEBI:29105"/>
        <label>1</label>
    </ligand>
</feature>
<dbReference type="EMBL" id="SNTZ01000008">
    <property type="protein sequence ID" value="THV58177.1"/>
    <property type="molecule type" value="Genomic_DNA"/>
</dbReference>
<accession>A0A4S8RIE8</accession>
<dbReference type="GO" id="GO:0046872">
    <property type="term" value="F:metal ion binding"/>
    <property type="evidence" value="ECO:0007669"/>
    <property type="project" value="UniProtKB-KW"/>
</dbReference>
<sequence length="415" mass="45375">MKIHKLKYALIALAVLFCSKAVQAQEYDLVIKNGTLIDAKNGINKKMDVAISEGKIAEVASNISAKKGKKVIDAQDKLVTPGLIDLHGHVFFGTEENSMYSGGSHSVAPDNFTFRSGVTTIVDAGSSGWRNFQIFKKNVIDESKTRVLAFLNIVGSGMKGGIIEQNINDMDPKMTALTVKRFPELVGVKLAHYSGFEWTPTERAVEAGTIAEVPVMIDFGGSTPTLSIETLFMEKLRPGDIFTHAYASLGSRERVVDDQGKVKPFVFEAQKRGIVFDVGHGGGSFAFSQAIPSMQQGFKPNSISTDLHIGSMNGGMKDMTNIMSKFLNMDMSVEEVIEISTWKPAQYINRTDLGQLSVGAIADVAILSVKQGEFGFVDTRNQKMMGDQKFECEVTLKDGKVVYDLNGLSSKEWDK</sequence>
<feature type="domain" description="Amidohydrolase-related" evidence="4">
    <location>
        <begin position="295"/>
        <end position="402"/>
    </location>
</feature>
<gene>
    <name evidence="5" type="ORF">EZV76_12945</name>
</gene>
<dbReference type="PANTHER" id="PTHR42717">
    <property type="entry name" value="DIHYDROOROTASE-RELATED"/>
    <property type="match status" value="1"/>
</dbReference>
<dbReference type="RefSeq" id="WP_136566985.1">
    <property type="nucleotide sequence ID" value="NZ_SNTZ01000008.1"/>
</dbReference>
<dbReference type="InterPro" id="IPR006680">
    <property type="entry name" value="Amidohydro-rel"/>
</dbReference>
<dbReference type="PANTHER" id="PTHR42717:SF1">
    <property type="entry name" value="IMIDAZOLONEPROPIONASE AND RELATED AMIDOHYDROLASES"/>
    <property type="match status" value="1"/>
</dbReference>
<name>A0A4S8RIE8_9FLAO</name>
<dbReference type="GO" id="GO:0019213">
    <property type="term" value="F:deacetylase activity"/>
    <property type="evidence" value="ECO:0007669"/>
    <property type="project" value="InterPro"/>
</dbReference>
<feature type="chain" id="PRO_5020783010" evidence="3">
    <location>
        <begin position="25"/>
        <end position="415"/>
    </location>
</feature>
<feature type="binding site" description="via carbamate group" evidence="1">
    <location>
        <position position="189"/>
    </location>
    <ligand>
        <name>Zn(2+)</name>
        <dbReference type="ChEBI" id="CHEBI:29105"/>
        <label>2</label>
    </ligand>
</feature>
<dbReference type="InterPro" id="IPR020043">
    <property type="entry name" value="Deacetylase_Atu3266-like"/>
</dbReference>
<evidence type="ECO:0000256" key="1">
    <source>
        <dbReference type="PIRSR" id="PIRSR039004-1"/>
    </source>
</evidence>
<organism evidence="5 6">
    <name type="scientific">Flagellimonas alvinocaridis</name>
    <dbReference type="NCBI Taxonomy" id="2530200"/>
    <lineage>
        <taxon>Bacteria</taxon>
        <taxon>Pseudomonadati</taxon>
        <taxon>Bacteroidota</taxon>
        <taxon>Flavobacteriia</taxon>
        <taxon>Flavobacteriales</taxon>
        <taxon>Flavobacteriaceae</taxon>
        <taxon>Flagellimonas</taxon>
    </lineage>
</organism>
<evidence type="ECO:0000259" key="4">
    <source>
        <dbReference type="Pfam" id="PF01979"/>
    </source>
</evidence>
<dbReference type="SUPFAM" id="SSF51338">
    <property type="entry name" value="Composite domain of metallo-dependent hydrolases"/>
    <property type="match status" value="1"/>
</dbReference>
<keyword evidence="3" id="KW-0732">Signal</keyword>
<dbReference type="GO" id="GO:0016810">
    <property type="term" value="F:hydrolase activity, acting on carbon-nitrogen (but not peptide) bonds"/>
    <property type="evidence" value="ECO:0007669"/>
    <property type="project" value="InterPro"/>
</dbReference>
<dbReference type="Gene3D" id="3.20.20.140">
    <property type="entry name" value="Metal-dependent hydrolases"/>
    <property type="match status" value="1"/>
</dbReference>
<comment type="caution">
    <text evidence="5">The sequence shown here is derived from an EMBL/GenBank/DDBJ whole genome shotgun (WGS) entry which is preliminary data.</text>
</comment>
<reference evidence="5 6" key="1">
    <citation type="submission" date="2019-03" db="EMBL/GenBank/DDBJ databases">
        <title>Muricauda SCR12 sp.nov, a marine bacterium isolated from Pacific Ocean:the Okinawa trough.</title>
        <authorList>
            <person name="Liu L."/>
        </authorList>
    </citation>
    <scope>NUCLEOTIDE SEQUENCE [LARGE SCALE GENOMIC DNA]</scope>
    <source>
        <strain evidence="5 6">SCR12</strain>
    </source>
</reference>
<evidence type="ECO:0000256" key="2">
    <source>
        <dbReference type="PIRSR" id="PIRSR039004-2"/>
    </source>
</evidence>
<dbReference type="Pfam" id="PF01979">
    <property type="entry name" value="Amidohydro_1"/>
    <property type="match status" value="1"/>
</dbReference>
<dbReference type="Proteomes" id="UP000310406">
    <property type="component" value="Unassembled WGS sequence"/>
</dbReference>
<feature type="binding site" evidence="1">
    <location>
        <position position="87"/>
    </location>
    <ligand>
        <name>Zn(2+)</name>
        <dbReference type="ChEBI" id="CHEBI:29105"/>
        <label>1</label>
    </ligand>
</feature>
<protein>
    <submittedName>
        <fullName evidence="5">Amidohydrolase/deacetylase family metallohydrolase</fullName>
    </submittedName>
</protein>
<feature type="signal peptide" evidence="3">
    <location>
        <begin position="1"/>
        <end position="24"/>
    </location>
</feature>
<evidence type="ECO:0000313" key="6">
    <source>
        <dbReference type="Proteomes" id="UP000310406"/>
    </source>
</evidence>
<keyword evidence="1" id="KW-0479">Metal-binding</keyword>
<dbReference type="InterPro" id="IPR011059">
    <property type="entry name" value="Metal-dep_hydrolase_composite"/>
</dbReference>
<keyword evidence="1" id="KW-0862">Zinc</keyword>
<dbReference type="InterPro" id="IPR032466">
    <property type="entry name" value="Metal_Hydrolase"/>
</dbReference>